<dbReference type="EMBL" id="HADZ01003888">
    <property type="protein sequence ID" value="SBP67829.1"/>
    <property type="molecule type" value="Transcribed_RNA"/>
</dbReference>
<gene>
    <name evidence="1" type="primary">Nfu_g_1_018729</name>
</gene>
<reference evidence="1" key="2">
    <citation type="submission" date="2016-06" db="EMBL/GenBank/DDBJ databases">
        <title>The genome of a short-lived fish provides insights into sex chromosome evolution and the genetic control of aging.</title>
        <authorList>
            <person name="Reichwald K."/>
            <person name="Felder M."/>
            <person name="Petzold A."/>
            <person name="Koch P."/>
            <person name="Groth M."/>
            <person name="Platzer M."/>
        </authorList>
    </citation>
    <scope>NUCLEOTIDE SEQUENCE</scope>
    <source>
        <tissue evidence="1">Brain</tissue>
    </source>
</reference>
<protein>
    <submittedName>
        <fullName evidence="1">Uncharacterized protein</fullName>
    </submittedName>
</protein>
<name>A0A1A8BKW0_NOTKA</name>
<dbReference type="AlphaFoldDB" id="A0A1A8BKW0"/>
<proteinExistence type="predicted"/>
<reference evidence="1" key="1">
    <citation type="submission" date="2016-05" db="EMBL/GenBank/DDBJ databases">
        <authorList>
            <person name="Lavstsen T."/>
            <person name="Jespersen J.S."/>
        </authorList>
    </citation>
    <scope>NUCLEOTIDE SEQUENCE</scope>
    <source>
        <tissue evidence="1">Brain</tissue>
    </source>
</reference>
<feature type="non-terminal residue" evidence="1">
    <location>
        <position position="42"/>
    </location>
</feature>
<organism evidence="1">
    <name type="scientific">Nothobranchius kadleci</name>
    <name type="common">African annual killifish</name>
    <dbReference type="NCBI Taxonomy" id="1051664"/>
    <lineage>
        <taxon>Eukaryota</taxon>
        <taxon>Metazoa</taxon>
        <taxon>Chordata</taxon>
        <taxon>Craniata</taxon>
        <taxon>Vertebrata</taxon>
        <taxon>Euteleostomi</taxon>
        <taxon>Actinopterygii</taxon>
        <taxon>Neopterygii</taxon>
        <taxon>Teleostei</taxon>
        <taxon>Neoteleostei</taxon>
        <taxon>Acanthomorphata</taxon>
        <taxon>Ovalentaria</taxon>
        <taxon>Atherinomorphae</taxon>
        <taxon>Cyprinodontiformes</taxon>
        <taxon>Nothobranchiidae</taxon>
        <taxon>Nothobranchius</taxon>
    </lineage>
</organism>
<evidence type="ECO:0000313" key="1">
    <source>
        <dbReference type="EMBL" id="SBP67829.1"/>
    </source>
</evidence>
<feature type="non-terminal residue" evidence="1">
    <location>
        <position position="1"/>
    </location>
</feature>
<sequence>CDKKKPPRFSTRFLKLLHDFMRITSTQESEEEFPLLEADIGM</sequence>
<accession>A0A1A8BKW0</accession>